<evidence type="ECO:0000256" key="3">
    <source>
        <dbReference type="ARBA" id="ARBA00023027"/>
    </source>
</evidence>
<dbReference type="EMBL" id="QGGB01000007">
    <property type="protein sequence ID" value="PWN06293.1"/>
    <property type="molecule type" value="Genomic_DNA"/>
</dbReference>
<dbReference type="InterPro" id="IPR036291">
    <property type="entry name" value="NAD(P)-bd_dom_sf"/>
</dbReference>
<dbReference type="SUPFAM" id="SSF52283">
    <property type="entry name" value="Formate/glycerate dehydrogenase catalytic domain-like"/>
    <property type="match status" value="1"/>
</dbReference>
<feature type="domain" description="D-isomer specific 2-hydroxyacid dehydrogenase catalytic" evidence="5">
    <location>
        <begin position="17"/>
        <end position="309"/>
    </location>
</feature>
<dbReference type="Gene3D" id="3.40.50.720">
    <property type="entry name" value="NAD(P)-binding Rossmann-like Domain"/>
    <property type="match status" value="2"/>
</dbReference>
<dbReference type="GO" id="GO:0016616">
    <property type="term" value="F:oxidoreductase activity, acting on the CH-OH group of donors, NAD or NADP as acceptor"/>
    <property type="evidence" value="ECO:0007669"/>
    <property type="project" value="InterPro"/>
</dbReference>
<evidence type="ECO:0000256" key="1">
    <source>
        <dbReference type="ARBA" id="ARBA00005854"/>
    </source>
</evidence>
<feature type="domain" description="D-isomer specific 2-hydroxyacid dehydrogenase NAD-binding" evidence="6">
    <location>
        <begin position="106"/>
        <end position="286"/>
    </location>
</feature>
<gene>
    <name evidence="7" type="ORF">DDZ15_10740</name>
</gene>
<keyword evidence="3" id="KW-0520">NAD</keyword>
<dbReference type="SUPFAM" id="SSF51735">
    <property type="entry name" value="NAD(P)-binding Rossmann-fold domains"/>
    <property type="match status" value="1"/>
</dbReference>
<dbReference type="OrthoDB" id="9777288at2"/>
<name>A0A316TNV0_9BACT</name>
<dbReference type="InterPro" id="IPR050418">
    <property type="entry name" value="D-iso_2-hydroxyacid_DH_PdxB"/>
</dbReference>
<evidence type="ECO:0000256" key="2">
    <source>
        <dbReference type="ARBA" id="ARBA00023002"/>
    </source>
</evidence>
<dbReference type="PROSITE" id="PS00671">
    <property type="entry name" value="D_2_HYDROXYACID_DH_3"/>
    <property type="match status" value="1"/>
</dbReference>
<dbReference type="PANTHER" id="PTHR43761">
    <property type="entry name" value="D-ISOMER SPECIFIC 2-HYDROXYACID DEHYDROGENASE FAMILY PROTEIN (AFU_ORTHOLOGUE AFUA_1G13630)"/>
    <property type="match status" value="1"/>
</dbReference>
<dbReference type="Pfam" id="PF02826">
    <property type="entry name" value="2-Hacid_dh_C"/>
    <property type="match status" value="1"/>
</dbReference>
<dbReference type="RefSeq" id="WP_109647086.1">
    <property type="nucleotide sequence ID" value="NZ_QGGB01000007.1"/>
</dbReference>
<comment type="similarity">
    <text evidence="1 4">Belongs to the D-isomer specific 2-hydroxyacid dehydrogenase family.</text>
</comment>
<dbReference type="CDD" id="cd12162">
    <property type="entry name" value="2-Hacid_dh_4"/>
    <property type="match status" value="1"/>
</dbReference>
<sequence length="312" mass="34247">MKIVFLDASTVGDVPNLDSLKEMGDVTLYPVTRPDETEERIRDAEVIITNKVVLDRKLMSGAANLKLICVAATGMNNIDREAAEELGIPVKNVAGYASNSVAQSTFAMVLHLMQGISYYDRYIKSGEYSKSPIFTHLGRPFHEIAGKQFGIIGLGSIGRRVASIAEAFGANVVYYSTTGKNTDQPYALLGLTELLKSSDFVSVHAPLNEQTENLIGYKEMKQMKSSALLINTGRGGIVNEEDLVRAIDEKLIAGAALDVFEKEPLPSDHPLLRVQNPERLLMTPHMTWSSVEARTELIEGVKSNIEEFGQRS</sequence>
<accession>A0A316TNV0</accession>
<evidence type="ECO:0000259" key="5">
    <source>
        <dbReference type="Pfam" id="PF00389"/>
    </source>
</evidence>
<dbReference type="PANTHER" id="PTHR43761:SF1">
    <property type="entry name" value="D-ISOMER SPECIFIC 2-HYDROXYACID DEHYDROGENASE CATALYTIC DOMAIN-CONTAINING PROTEIN-RELATED"/>
    <property type="match status" value="1"/>
</dbReference>
<protein>
    <submittedName>
        <fullName evidence="7">D-2-hydroxyacid dehydrogenase</fullName>
    </submittedName>
</protein>
<dbReference type="AlphaFoldDB" id="A0A316TNV0"/>
<organism evidence="7 8">
    <name type="scientific">Rhodohalobacter mucosus</name>
    <dbReference type="NCBI Taxonomy" id="2079485"/>
    <lineage>
        <taxon>Bacteria</taxon>
        <taxon>Pseudomonadati</taxon>
        <taxon>Balneolota</taxon>
        <taxon>Balneolia</taxon>
        <taxon>Balneolales</taxon>
        <taxon>Balneolaceae</taxon>
        <taxon>Rhodohalobacter</taxon>
    </lineage>
</organism>
<dbReference type="NCBIfam" id="NF006263">
    <property type="entry name" value="PRK08410.1"/>
    <property type="match status" value="1"/>
</dbReference>
<evidence type="ECO:0000256" key="4">
    <source>
        <dbReference type="RuleBase" id="RU003719"/>
    </source>
</evidence>
<dbReference type="InterPro" id="IPR006140">
    <property type="entry name" value="D-isomer_DH_NAD-bd"/>
</dbReference>
<evidence type="ECO:0000313" key="8">
    <source>
        <dbReference type="Proteomes" id="UP000245533"/>
    </source>
</evidence>
<dbReference type="Proteomes" id="UP000245533">
    <property type="component" value="Unassembled WGS sequence"/>
</dbReference>
<dbReference type="GO" id="GO:0051287">
    <property type="term" value="F:NAD binding"/>
    <property type="evidence" value="ECO:0007669"/>
    <property type="project" value="InterPro"/>
</dbReference>
<comment type="caution">
    <text evidence="7">The sequence shown here is derived from an EMBL/GenBank/DDBJ whole genome shotgun (WGS) entry which is preliminary data.</text>
</comment>
<evidence type="ECO:0000313" key="7">
    <source>
        <dbReference type="EMBL" id="PWN06293.1"/>
    </source>
</evidence>
<dbReference type="InterPro" id="IPR006139">
    <property type="entry name" value="D-isomer_2_OHA_DH_cat_dom"/>
</dbReference>
<keyword evidence="2 4" id="KW-0560">Oxidoreductase</keyword>
<dbReference type="FunFam" id="3.40.50.720:FF:000203">
    <property type="entry name" value="D-3-phosphoglycerate dehydrogenase (SerA)"/>
    <property type="match status" value="1"/>
</dbReference>
<keyword evidence="8" id="KW-1185">Reference proteome</keyword>
<reference evidence="7 8" key="1">
    <citation type="submission" date="2018-05" db="EMBL/GenBank/DDBJ databases">
        <title>Rhodohalobacter halophilus gen. nov., sp. nov., a moderately halophilic member of the family Balneolaceae.</title>
        <authorList>
            <person name="Liu Z.-W."/>
        </authorList>
    </citation>
    <scope>NUCLEOTIDE SEQUENCE [LARGE SCALE GENOMIC DNA]</scope>
    <source>
        <strain evidence="7 8">8A47</strain>
    </source>
</reference>
<evidence type="ECO:0000259" key="6">
    <source>
        <dbReference type="Pfam" id="PF02826"/>
    </source>
</evidence>
<dbReference type="InterPro" id="IPR029753">
    <property type="entry name" value="D-isomer_DH_CS"/>
</dbReference>
<dbReference type="Pfam" id="PF00389">
    <property type="entry name" value="2-Hacid_dh"/>
    <property type="match status" value="1"/>
</dbReference>
<dbReference type="PROSITE" id="PS00670">
    <property type="entry name" value="D_2_HYDROXYACID_DH_2"/>
    <property type="match status" value="1"/>
</dbReference>
<proteinExistence type="inferred from homology"/>